<comment type="subcellular location">
    <subcellularLocation>
        <location evidence="1">Membrane</location>
        <topology evidence="1">Multi-pass membrane protein</topology>
    </subcellularLocation>
</comment>
<dbReference type="InterPro" id="IPR004841">
    <property type="entry name" value="AA-permease/SLC12A_dom"/>
</dbReference>
<protein>
    <recommendedName>
        <fullName evidence="9">Amino acid permease/ SLC12A domain-containing protein</fullName>
    </recommendedName>
</protein>
<dbReference type="PANTHER" id="PTHR43341:SF3">
    <property type="entry name" value="AMINO-ACID PERMEASE PB1C11.02-RELATED"/>
    <property type="match status" value="1"/>
</dbReference>
<evidence type="ECO:0000313" key="10">
    <source>
        <dbReference type="EMBL" id="ODV76499.1"/>
    </source>
</evidence>
<dbReference type="Gene3D" id="1.20.1740.10">
    <property type="entry name" value="Amino acid/polyamine transporter I"/>
    <property type="match status" value="1"/>
</dbReference>
<gene>
    <name evidence="10" type="ORF">CYBJADRAFT_165774</name>
</gene>
<dbReference type="PANTHER" id="PTHR43341">
    <property type="entry name" value="AMINO ACID PERMEASE"/>
    <property type="match status" value="1"/>
</dbReference>
<dbReference type="STRING" id="983966.A0A1E4SAG5"/>
<feature type="transmembrane region" description="Helical" evidence="8">
    <location>
        <begin position="59"/>
        <end position="76"/>
    </location>
</feature>
<evidence type="ECO:0000256" key="3">
    <source>
        <dbReference type="ARBA" id="ARBA00022448"/>
    </source>
</evidence>
<feature type="transmembrane region" description="Helical" evidence="8">
    <location>
        <begin position="379"/>
        <end position="400"/>
    </location>
</feature>
<feature type="transmembrane region" description="Helical" evidence="8">
    <location>
        <begin position="335"/>
        <end position="359"/>
    </location>
</feature>
<accession>A0A1E4SAG5</accession>
<dbReference type="GO" id="GO:0016020">
    <property type="term" value="C:membrane"/>
    <property type="evidence" value="ECO:0007669"/>
    <property type="project" value="UniProtKB-SubCell"/>
</dbReference>
<keyword evidence="3" id="KW-0813">Transport</keyword>
<evidence type="ECO:0000256" key="2">
    <source>
        <dbReference type="ARBA" id="ARBA00006983"/>
    </source>
</evidence>
<dbReference type="OrthoDB" id="3900342at2759"/>
<feature type="transmembrane region" description="Helical" evidence="8">
    <location>
        <begin position="481"/>
        <end position="500"/>
    </location>
</feature>
<feature type="transmembrane region" description="Helical" evidence="8">
    <location>
        <begin position="88"/>
        <end position="106"/>
    </location>
</feature>
<dbReference type="FunFam" id="1.20.1740.10:FF:000001">
    <property type="entry name" value="Amino acid permease"/>
    <property type="match status" value="1"/>
</dbReference>
<dbReference type="InterPro" id="IPR004840">
    <property type="entry name" value="Amino_acid_permease_CS"/>
</dbReference>
<evidence type="ECO:0000256" key="1">
    <source>
        <dbReference type="ARBA" id="ARBA00004141"/>
    </source>
</evidence>
<feature type="transmembrane region" description="Helical" evidence="8">
    <location>
        <begin position="281"/>
        <end position="302"/>
    </location>
</feature>
<evidence type="ECO:0000256" key="7">
    <source>
        <dbReference type="ARBA" id="ARBA00023136"/>
    </source>
</evidence>
<dbReference type="PIRSF" id="PIRSF006060">
    <property type="entry name" value="AA_transporter"/>
    <property type="match status" value="1"/>
</dbReference>
<evidence type="ECO:0000256" key="5">
    <source>
        <dbReference type="ARBA" id="ARBA00022970"/>
    </source>
</evidence>
<dbReference type="RefSeq" id="XP_020073538.1">
    <property type="nucleotide sequence ID" value="XM_020214201.1"/>
</dbReference>
<feature type="transmembrane region" description="Helical" evidence="8">
    <location>
        <begin position="164"/>
        <end position="187"/>
    </location>
</feature>
<evidence type="ECO:0000256" key="6">
    <source>
        <dbReference type="ARBA" id="ARBA00022989"/>
    </source>
</evidence>
<reference evidence="10 11" key="1">
    <citation type="journal article" date="2016" name="Proc. Natl. Acad. Sci. U.S.A.">
        <title>Comparative genomics of biotechnologically important yeasts.</title>
        <authorList>
            <person name="Riley R."/>
            <person name="Haridas S."/>
            <person name="Wolfe K.H."/>
            <person name="Lopes M.R."/>
            <person name="Hittinger C.T."/>
            <person name="Goeker M."/>
            <person name="Salamov A.A."/>
            <person name="Wisecaver J.H."/>
            <person name="Long T.M."/>
            <person name="Calvey C.H."/>
            <person name="Aerts A.L."/>
            <person name="Barry K.W."/>
            <person name="Choi C."/>
            <person name="Clum A."/>
            <person name="Coughlan A.Y."/>
            <person name="Deshpande S."/>
            <person name="Douglass A.P."/>
            <person name="Hanson S.J."/>
            <person name="Klenk H.-P."/>
            <person name="LaButti K.M."/>
            <person name="Lapidus A."/>
            <person name="Lindquist E.A."/>
            <person name="Lipzen A.M."/>
            <person name="Meier-Kolthoff J.P."/>
            <person name="Ohm R.A."/>
            <person name="Otillar R.P."/>
            <person name="Pangilinan J.L."/>
            <person name="Peng Y."/>
            <person name="Rokas A."/>
            <person name="Rosa C.A."/>
            <person name="Scheuner C."/>
            <person name="Sibirny A.A."/>
            <person name="Slot J.C."/>
            <person name="Stielow J.B."/>
            <person name="Sun H."/>
            <person name="Kurtzman C.P."/>
            <person name="Blackwell M."/>
            <person name="Grigoriev I.V."/>
            <person name="Jeffries T.W."/>
        </authorList>
    </citation>
    <scope>NUCLEOTIDE SEQUENCE [LARGE SCALE GENOMIC DNA]</scope>
    <source>
        <strain evidence="11">ATCC 18201 / CBS 1600 / BCRC 20928 / JCM 3617 / NBRC 0987 / NRRL Y-1542</strain>
    </source>
</reference>
<feature type="transmembrane region" description="Helical" evidence="8">
    <location>
        <begin position="193"/>
        <end position="213"/>
    </location>
</feature>
<keyword evidence="5" id="KW-0029">Amino-acid transport</keyword>
<dbReference type="PROSITE" id="PS00218">
    <property type="entry name" value="AMINO_ACID_PERMEASE_1"/>
    <property type="match status" value="1"/>
</dbReference>
<proteinExistence type="inferred from homology"/>
<evidence type="ECO:0000256" key="8">
    <source>
        <dbReference type="SAM" id="Phobius"/>
    </source>
</evidence>
<dbReference type="GeneID" id="30988597"/>
<feature type="transmembrane region" description="Helical" evidence="8">
    <location>
        <begin position="406"/>
        <end position="427"/>
    </location>
</feature>
<keyword evidence="4 8" id="KW-0812">Transmembrane</keyword>
<keyword evidence="11" id="KW-1185">Reference proteome</keyword>
<feature type="transmembrane region" description="Helical" evidence="8">
    <location>
        <begin position="447"/>
        <end position="469"/>
    </location>
</feature>
<feature type="domain" description="Amino acid permease/ SLC12A" evidence="9">
    <location>
        <begin position="59"/>
        <end position="499"/>
    </location>
</feature>
<dbReference type="InterPro" id="IPR050524">
    <property type="entry name" value="APC_YAT"/>
</dbReference>
<organism evidence="10 11">
    <name type="scientific">Cyberlindnera jadinii (strain ATCC 18201 / CBS 1600 / BCRC 20928 / JCM 3617 / NBRC 0987 / NRRL Y-1542)</name>
    <name type="common">Torula yeast</name>
    <name type="synonym">Candida utilis</name>
    <dbReference type="NCBI Taxonomy" id="983966"/>
    <lineage>
        <taxon>Eukaryota</taxon>
        <taxon>Fungi</taxon>
        <taxon>Dikarya</taxon>
        <taxon>Ascomycota</taxon>
        <taxon>Saccharomycotina</taxon>
        <taxon>Saccharomycetes</taxon>
        <taxon>Phaffomycetales</taxon>
        <taxon>Phaffomycetaceae</taxon>
        <taxon>Cyberlindnera</taxon>
    </lineage>
</organism>
<dbReference type="OMA" id="AMFSTAN"/>
<dbReference type="GO" id="GO:0015171">
    <property type="term" value="F:amino acid transmembrane transporter activity"/>
    <property type="evidence" value="ECO:0007669"/>
    <property type="project" value="TreeGrafter"/>
</dbReference>
<keyword evidence="6 8" id="KW-1133">Transmembrane helix</keyword>
<dbReference type="AlphaFoldDB" id="A0A1E4SAG5"/>
<sequence>MPPFDIDEDIEKQVVVNGLVKKETETSSTTTEDVNSHTKGATVEETVHSLNRSLTPRQISMISIAGIIGTGLYLGTGRALAKGGPASLFINYTIIGGLVYLVMLSLGEMSAHMPIAGSFCSFARKFGSESMGFAILINYWFNDAVSVASDLTALQLVMEYWTDFHYWIISLIFWIFLLSLNLVHVKFYGETEYWLALLKVLAILAFFIVSIVVNVGHNSQHEYIGFKYWTIGEAPFVDGFKGFASLFVTSAFSYGGTESITITAGSAKNPVMSTKIVTTTVFYRIIIFYILTVFFIAMNVPYNYPGLATKSVMTSPFTIVFQEAGSKIAGSFMNAVILTSIISAGNHALYAGSMLAYTLGTDGYLPKILTWKNRYQTPYVAVLVTWIAGGLCFGSSFVGAGELWTWLQNIVGVSNQLAWLCIGITSIRFRQGLKAQGREHELEFKNWTYPFGPYFVVIFTTFIIFVQGWGAFAPWSVKDFFQVYLELIVFPVTFILWWVLHPRDRFIRAKDMDFDTDHYIEGEEERNDRLRYENLKGFAKLRAVLKNFFV</sequence>
<comment type="similarity">
    <text evidence="2">Belongs to the amino acid-polyamine-organocation (APC) superfamily. YAT (TC 2.A.3.10) family.</text>
</comment>
<name>A0A1E4SAG5_CYBJN</name>
<evidence type="ECO:0000259" key="9">
    <source>
        <dbReference type="Pfam" id="PF00324"/>
    </source>
</evidence>
<dbReference type="EMBL" id="KV453925">
    <property type="protein sequence ID" value="ODV76499.1"/>
    <property type="molecule type" value="Genomic_DNA"/>
</dbReference>
<evidence type="ECO:0000256" key="4">
    <source>
        <dbReference type="ARBA" id="ARBA00022692"/>
    </source>
</evidence>
<evidence type="ECO:0000313" key="11">
    <source>
        <dbReference type="Proteomes" id="UP000094389"/>
    </source>
</evidence>
<keyword evidence="7 8" id="KW-0472">Membrane</keyword>
<dbReference type="Proteomes" id="UP000094389">
    <property type="component" value="Unassembled WGS sequence"/>
</dbReference>
<dbReference type="Pfam" id="PF00324">
    <property type="entry name" value="AA_permease"/>
    <property type="match status" value="1"/>
</dbReference>